<dbReference type="PANTHER" id="PTHR43626">
    <property type="entry name" value="ACYL-COA N-ACYLTRANSFERASE"/>
    <property type="match status" value="1"/>
</dbReference>
<evidence type="ECO:0000313" key="5">
    <source>
        <dbReference type="Proteomes" id="UP000326354"/>
    </source>
</evidence>
<dbReference type="Gene3D" id="3.40.630.30">
    <property type="match status" value="1"/>
</dbReference>
<accession>A0A5S9IVI6</accession>
<evidence type="ECO:0000313" key="4">
    <source>
        <dbReference type="EMBL" id="BBM87870.1"/>
    </source>
</evidence>
<sequence>MYRFAEDLESVPWEELCDLYEKTDLGQRNPTELQQAFSQSSHVVLVYQDAQIVGGGRAISDGVYYSGIFDIAVLPEHQGKGLGREIMNRLLAKLNKQFIVLTTTVGKEEFYGKLGFRKHKTAMAIYPAHKQKSAKLYLED</sequence>
<evidence type="ECO:0000259" key="3">
    <source>
        <dbReference type="PROSITE" id="PS51186"/>
    </source>
</evidence>
<dbReference type="PROSITE" id="PS51186">
    <property type="entry name" value="GNAT"/>
    <property type="match status" value="1"/>
</dbReference>
<dbReference type="EMBL" id="AP019860">
    <property type="protein sequence ID" value="BBM87870.1"/>
    <property type="molecule type" value="Genomic_DNA"/>
</dbReference>
<dbReference type="KEGG" id="uam:UABAM_06285"/>
<dbReference type="AlphaFoldDB" id="A0A5S9IVI6"/>
<keyword evidence="2" id="KW-0012">Acyltransferase</keyword>
<dbReference type="Pfam" id="PF13673">
    <property type="entry name" value="Acetyltransf_10"/>
    <property type="match status" value="1"/>
</dbReference>
<evidence type="ECO:0000256" key="2">
    <source>
        <dbReference type="ARBA" id="ARBA00023315"/>
    </source>
</evidence>
<dbReference type="GO" id="GO:0005737">
    <property type="term" value="C:cytoplasm"/>
    <property type="evidence" value="ECO:0007669"/>
    <property type="project" value="TreeGrafter"/>
</dbReference>
<dbReference type="RefSeq" id="WP_151971863.1">
    <property type="nucleotide sequence ID" value="NZ_AP019860.1"/>
</dbReference>
<dbReference type="InterPro" id="IPR045039">
    <property type="entry name" value="NSI-like"/>
</dbReference>
<protein>
    <submittedName>
        <fullName evidence="4">N-acetyltransferase</fullName>
    </submittedName>
</protein>
<dbReference type="Proteomes" id="UP000326354">
    <property type="component" value="Chromosome"/>
</dbReference>
<dbReference type="GO" id="GO:0008080">
    <property type="term" value="F:N-acetyltransferase activity"/>
    <property type="evidence" value="ECO:0007669"/>
    <property type="project" value="InterPro"/>
</dbReference>
<gene>
    <name evidence="4" type="ORF">UABAM_06285</name>
</gene>
<dbReference type="InterPro" id="IPR016181">
    <property type="entry name" value="Acyl_CoA_acyltransferase"/>
</dbReference>
<dbReference type="SUPFAM" id="SSF55729">
    <property type="entry name" value="Acyl-CoA N-acyltransferases (Nat)"/>
    <property type="match status" value="1"/>
</dbReference>
<dbReference type="CDD" id="cd04301">
    <property type="entry name" value="NAT_SF"/>
    <property type="match status" value="1"/>
</dbReference>
<dbReference type="OrthoDB" id="213040at2"/>
<reference evidence="4 5" key="1">
    <citation type="submission" date="2019-08" db="EMBL/GenBank/DDBJ databases">
        <title>Complete genome sequence of Candidatus Uab amorphum.</title>
        <authorList>
            <person name="Shiratori T."/>
            <person name="Suzuki S."/>
            <person name="Kakizawa Y."/>
            <person name="Ishida K."/>
        </authorList>
    </citation>
    <scope>NUCLEOTIDE SEQUENCE [LARGE SCALE GENOMIC DNA]</scope>
    <source>
        <strain evidence="4 5">SRT547</strain>
    </source>
</reference>
<keyword evidence="5" id="KW-1185">Reference proteome</keyword>
<feature type="domain" description="N-acetyltransferase" evidence="3">
    <location>
        <begin position="1"/>
        <end position="139"/>
    </location>
</feature>
<organism evidence="4 5">
    <name type="scientific">Uabimicrobium amorphum</name>
    <dbReference type="NCBI Taxonomy" id="2596890"/>
    <lineage>
        <taxon>Bacteria</taxon>
        <taxon>Pseudomonadati</taxon>
        <taxon>Planctomycetota</taxon>
        <taxon>Candidatus Uabimicrobiia</taxon>
        <taxon>Candidatus Uabimicrobiales</taxon>
        <taxon>Candidatus Uabimicrobiaceae</taxon>
        <taxon>Candidatus Uabimicrobium</taxon>
    </lineage>
</organism>
<dbReference type="PANTHER" id="PTHR43626:SF4">
    <property type="entry name" value="GCN5-RELATED N-ACETYLTRANSFERASE 2, CHLOROPLASTIC"/>
    <property type="match status" value="1"/>
</dbReference>
<proteinExistence type="predicted"/>
<dbReference type="InterPro" id="IPR000182">
    <property type="entry name" value="GNAT_dom"/>
</dbReference>
<keyword evidence="1 4" id="KW-0808">Transferase</keyword>
<name>A0A5S9IVI6_UABAM</name>
<evidence type="ECO:0000256" key="1">
    <source>
        <dbReference type="ARBA" id="ARBA00022679"/>
    </source>
</evidence>